<name>A0A3D8S520_9EURO</name>
<reference evidence="1 2" key="1">
    <citation type="journal article" date="2018" name="IMA Fungus">
        <title>IMA Genome-F 9: Draft genome sequence of Annulohypoxylon stygium, Aspergillus mulundensis, Berkeleyomyces basicola (syn. Thielaviopsis basicola), Ceratocystis smalleyi, two Cercospora beticola strains, Coleophoma cylindrospora, Fusarium fracticaudum, Phialophora cf. hyalina, and Morchella septimelata.</title>
        <authorList>
            <person name="Wingfield B.D."/>
            <person name="Bills G.F."/>
            <person name="Dong Y."/>
            <person name="Huang W."/>
            <person name="Nel W.J."/>
            <person name="Swalarsk-Parry B.S."/>
            <person name="Vaghefi N."/>
            <person name="Wilken P.M."/>
            <person name="An Z."/>
            <person name="de Beer Z.W."/>
            <person name="De Vos L."/>
            <person name="Chen L."/>
            <person name="Duong T.A."/>
            <person name="Gao Y."/>
            <person name="Hammerbacher A."/>
            <person name="Kikkert J.R."/>
            <person name="Li Y."/>
            <person name="Li H."/>
            <person name="Li K."/>
            <person name="Li Q."/>
            <person name="Liu X."/>
            <person name="Ma X."/>
            <person name="Naidoo K."/>
            <person name="Pethybridge S.J."/>
            <person name="Sun J."/>
            <person name="Steenkamp E.T."/>
            <person name="van der Nest M.A."/>
            <person name="van Wyk S."/>
            <person name="Wingfield M.J."/>
            <person name="Xiong C."/>
            <person name="Yue Q."/>
            <person name="Zhang X."/>
        </authorList>
    </citation>
    <scope>NUCLEOTIDE SEQUENCE [LARGE SCALE GENOMIC DNA]</scope>
    <source>
        <strain evidence="1 2">DSM 5745</strain>
    </source>
</reference>
<comment type="caution">
    <text evidence="1">The sequence shown here is derived from an EMBL/GenBank/DDBJ whole genome shotgun (WGS) entry which is preliminary data.</text>
</comment>
<keyword evidence="2" id="KW-1185">Reference proteome</keyword>
<dbReference type="STRING" id="1810919.A0A3D8S520"/>
<evidence type="ECO:0008006" key="3">
    <source>
        <dbReference type="Google" id="ProtNLM"/>
    </source>
</evidence>
<dbReference type="OrthoDB" id="3645574at2759"/>
<evidence type="ECO:0000313" key="1">
    <source>
        <dbReference type="EMBL" id="RDW81395.1"/>
    </source>
</evidence>
<dbReference type="InterPro" id="IPR051678">
    <property type="entry name" value="AGP_Transferase"/>
</dbReference>
<sequence>MPQTRRLLHEEITYSVAKEKQVNVLRELQYFTQRAQFFDLLKSKQSWIQAVVAHHLNLKSTDACRLADTEEWVHGSFNVCIPVTVFSWAGAKKSQPGDRVIIRFPLPYRVGEEFRPGNADEKLRCEAGTYAWLEGTCPDIPIPRLYGFAMSTGETFTRIDCLPFLSSWWRCLSHHILSLFGCQVPSKYSRHQRKNDVLERNRLNDVGYLLIEYIEESRGRMLSSTWAAKKDDTKLRTNLLRDLSKIYLSLCKTPLPKIGSLLIDNDGILQLANRPLNMTIQILENECIPTDMPRGITYERADTFVADILTCHDNRLRHQPNAIESPVDYFYQAARLTAMRTIAPLFLSQDLRQGPFIYSLTDLHASNIFVDDDWHITSLVDLEWACSLPIEMVQLPYWISGATAIDCVDYHEHNEVQRTFVEILAAEEDLTYSCSSNKVSSTPLKLSQVMDRTWKNRMFWYHLALETPTGLWTIFDREIQPPLIKGSGKEHGYFGPIMTYYWTRNTLSILHGKMKDKEAYDTQLQHEFEETT</sequence>
<accession>A0A3D8S520</accession>
<dbReference type="InterPro" id="IPR011009">
    <property type="entry name" value="Kinase-like_dom_sf"/>
</dbReference>
<dbReference type="PANTHER" id="PTHR21310">
    <property type="entry name" value="AMINOGLYCOSIDE PHOSPHOTRANSFERASE-RELATED-RELATED"/>
    <property type="match status" value="1"/>
</dbReference>
<protein>
    <recommendedName>
        <fullName evidence="3">Aminoglycoside phosphotransferase domain-containing protein</fullName>
    </recommendedName>
</protein>
<dbReference type="GeneID" id="38115322"/>
<dbReference type="Proteomes" id="UP000256690">
    <property type="component" value="Unassembled WGS sequence"/>
</dbReference>
<dbReference type="SUPFAM" id="SSF56112">
    <property type="entry name" value="Protein kinase-like (PK-like)"/>
    <property type="match status" value="1"/>
</dbReference>
<dbReference type="AlphaFoldDB" id="A0A3D8S520"/>
<gene>
    <name evidence="1" type="ORF">DSM5745_04952</name>
</gene>
<dbReference type="RefSeq" id="XP_026604448.1">
    <property type="nucleotide sequence ID" value="XM_026746968.1"/>
</dbReference>
<evidence type="ECO:0000313" key="2">
    <source>
        <dbReference type="Proteomes" id="UP000256690"/>
    </source>
</evidence>
<dbReference type="EMBL" id="PVWQ01000005">
    <property type="protein sequence ID" value="RDW81395.1"/>
    <property type="molecule type" value="Genomic_DNA"/>
</dbReference>
<dbReference type="PANTHER" id="PTHR21310:SF37">
    <property type="entry name" value="AMINOGLYCOSIDE PHOSPHOTRANSFERASE DOMAIN-CONTAINING PROTEIN"/>
    <property type="match status" value="1"/>
</dbReference>
<proteinExistence type="predicted"/>
<organism evidence="1 2">
    <name type="scientific">Aspergillus mulundensis</name>
    <dbReference type="NCBI Taxonomy" id="1810919"/>
    <lineage>
        <taxon>Eukaryota</taxon>
        <taxon>Fungi</taxon>
        <taxon>Dikarya</taxon>
        <taxon>Ascomycota</taxon>
        <taxon>Pezizomycotina</taxon>
        <taxon>Eurotiomycetes</taxon>
        <taxon>Eurotiomycetidae</taxon>
        <taxon>Eurotiales</taxon>
        <taxon>Aspergillaceae</taxon>
        <taxon>Aspergillus</taxon>
        <taxon>Aspergillus subgen. Nidulantes</taxon>
    </lineage>
</organism>